<accession>A0A543KN33</accession>
<dbReference type="GO" id="GO:0016020">
    <property type="term" value="C:membrane"/>
    <property type="evidence" value="ECO:0007669"/>
    <property type="project" value="UniProtKB-SubCell"/>
</dbReference>
<dbReference type="AlphaFoldDB" id="A0A543KN33"/>
<evidence type="ECO:0000259" key="18">
    <source>
        <dbReference type="PROSITE" id="PS50857"/>
    </source>
</evidence>
<dbReference type="Gene3D" id="1.10.287.90">
    <property type="match status" value="1"/>
</dbReference>
<comment type="caution">
    <text evidence="19">The sequence shown here is derived from an EMBL/GenBank/DDBJ whole genome shotgun (WGS) entry which is preliminary data.</text>
</comment>
<keyword evidence="12 17" id="KW-0472">Membrane</keyword>
<dbReference type="PRINTS" id="PR01166">
    <property type="entry name" value="CYCOXIDASEII"/>
</dbReference>
<keyword evidence="5" id="KW-0679">Respiratory chain</keyword>
<evidence type="ECO:0000256" key="11">
    <source>
        <dbReference type="ARBA" id="ARBA00023008"/>
    </source>
</evidence>
<evidence type="ECO:0000256" key="1">
    <source>
        <dbReference type="ARBA" id="ARBA00004141"/>
    </source>
</evidence>
<evidence type="ECO:0000256" key="17">
    <source>
        <dbReference type="SAM" id="Phobius"/>
    </source>
</evidence>
<protein>
    <recommendedName>
        <fullName evidence="3">cytochrome-c oxidase</fullName>
        <ecNumber evidence="3">7.1.1.9</ecNumber>
    </recommendedName>
    <alternativeName>
        <fullName evidence="14">Cytochrome aa3 subunit 2</fullName>
    </alternativeName>
</protein>
<dbReference type="EC" id="7.1.1.9" evidence="3"/>
<dbReference type="PROSITE" id="PS50857">
    <property type="entry name" value="COX2_CUA"/>
    <property type="match status" value="1"/>
</dbReference>
<evidence type="ECO:0000256" key="2">
    <source>
        <dbReference type="ARBA" id="ARBA00007866"/>
    </source>
</evidence>
<dbReference type="InterPro" id="IPR014222">
    <property type="entry name" value="Cyt_c_oxidase_su2"/>
</dbReference>
<feature type="region of interest" description="Disordered" evidence="16">
    <location>
        <begin position="249"/>
        <end position="275"/>
    </location>
</feature>
<evidence type="ECO:0000256" key="13">
    <source>
        <dbReference type="ARBA" id="ARBA00024688"/>
    </source>
</evidence>
<comment type="function">
    <text evidence="13">Subunits I and II form the functional core of the enzyme complex. Electrons originating in cytochrome c are transferred via heme a and Cu(A) to the binuclear center formed by heme a3 and Cu(B).</text>
</comment>
<dbReference type="Proteomes" id="UP000315133">
    <property type="component" value="Unassembled WGS sequence"/>
</dbReference>
<feature type="transmembrane region" description="Helical" evidence="17">
    <location>
        <begin position="77"/>
        <end position="97"/>
    </location>
</feature>
<dbReference type="SUPFAM" id="SSF49503">
    <property type="entry name" value="Cupredoxins"/>
    <property type="match status" value="1"/>
</dbReference>
<dbReference type="InterPro" id="IPR045187">
    <property type="entry name" value="CcO_II"/>
</dbReference>
<keyword evidence="8" id="KW-1278">Translocase</keyword>
<feature type="domain" description="Cytochrome oxidase subunit II copper A binding" evidence="18">
    <location>
        <begin position="107"/>
        <end position="237"/>
    </location>
</feature>
<dbReference type="InterPro" id="IPR001505">
    <property type="entry name" value="Copper_CuA"/>
</dbReference>
<dbReference type="InterPro" id="IPR008972">
    <property type="entry name" value="Cupredoxin"/>
</dbReference>
<evidence type="ECO:0000256" key="14">
    <source>
        <dbReference type="ARBA" id="ARBA00031399"/>
    </source>
</evidence>
<evidence type="ECO:0000256" key="9">
    <source>
        <dbReference type="ARBA" id="ARBA00022982"/>
    </source>
</evidence>
<dbReference type="SUPFAM" id="SSF81464">
    <property type="entry name" value="Cytochrome c oxidase subunit II-like, transmembrane region"/>
    <property type="match status" value="1"/>
</dbReference>
<sequence length="275" mass="30900">MALLLAGCGETVQRGWMPEPVTEAANDVATYWVEIWILALVIGVLTWGLILWSIFAYRRKSDDFVPSQFRYHVPIEIMYTVVPIFIVAAIFGTTVQLQNDMLRVDDDPDVVVNVAGKKWSWDFNYVNEDVYIEGVQAAGLHDGEEGLPETLPTLVLPVDSRVEFVLTSRDVIHSFWVPQFLQKLDMVPGRVNIFQVTTTEEGTFQGKCAELCGAYHAQMLFQVQVVSQDEYDAHIEGLRAAGKTGQLGHDLDQYPLQDDQLPKLPASLGRQEGDR</sequence>
<comment type="catalytic activity">
    <reaction evidence="15">
        <text>4 Fe(II)-[cytochrome c] + O2 + 8 H(+)(in) = 4 Fe(III)-[cytochrome c] + 2 H2O + 4 H(+)(out)</text>
        <dbReference type="Rhea" id="RHEA:11436"/>
        <dbReference type="Rhea" id="RHEA-COMP:10350"/>
        <dbReference type="Rhea" id="RHEA-COMP:14399"/>
        <dbReference type="ChEBI" id="CHEBI:15377"/>
        <dbReference type="ChEBI" id="CHEBI:15378"/>
        <dbReference type="ChEBI" id="CHEBI:15379"/>
        <dbReference type="ChEBI" id="CHEBI:29033"/>
        <dbReference type="ChEBI" id="CHEBI:29034"/>
        <dbReference type="EC" id="7.1.1.9"/>
    </reaction>
</comment>
<evidence type="ECO:0000313" key="19">
    <source>
        <dbReference type="EMBL" id="TQM96476.1"/>
    </source>
</evidence>
<dbReference type="GO" id="GO:0016491">
    <property type="term" value="F:oxidoreductase activity"/>
    <property type="evidence" value="ECO:0007669"/>
    <property type="project" value="InterPro"/>
</dbReference>
<keyword evidence="10 17" id="KW-1133">Transmembrane helix</keyword>
<keyword evidence="9" id="KW-0249">Electron transport</keyword>
<gene>
    <name evidence="19" type="ORF">FB476_1344</name>
</gene>
<evidence type="ECO:0000256" key="8">
    <source>
        <dbReference type="ARBA" id="ARBA00022967"/>
    </source>
</evidence>
<feature type="transmembrane region" description="Helical" evidence="17">
    <location>
        <begin position="35"/>
        <end position="57"/>
    </location>
</feature>
<evidence type="ECO:0000256" key="5">
    <source>
        <dbReference type="ARBA" id="ARBA00022660"/>
    </source>
</evidence>
<evidence type="ECO:0000256" key="16">
    <source>
        <dbReference type="SAM" id="MobiDB-lite"/>
    </source>
</evidence>
<keyword evidence="6 17" id="KW-0812">Transmembrane</keyword>
<dbReference type="PANTHER" id="PTHR22888">
    <property type="entry name" value="CYTOCHROME C OXIDASE, SUBUNIT II"/>
    <property type="match status" value="1"/>
</dbReference>
<organism evidence="19 20">
    <name type="scientific">Ornithinimicrobium humiphilum</name>
    <dbReference type="NCBI Taxonomy" id="125288"/>
    <lineage>
        <taxon>Bacteria</taxon>
        <taxon>Bacillati</taxon>
        <taxon>Actinomycetota</taxon>
        <taxon>Actinomycetes</taxon>
        <taxon>Micrococcales</taxon>
        <taxon>Ornithinimicrobiaceae</taxon>
        <taxon>Ornithinimicrobium</taxon>
    </lineage>
</organism>
<evidence type="ECO:0000256" key="10">
    <source>
        <dbReference type="ARBA" id="ARBA00022989"/>
    </source>
</evidence>
<evidence type="ECO:0000256" key="6">
    <source>
        <dbReference type="ARBA" id="ARBA00022692"/>
    </source>
</evidence>
<name>A0A543KN33_9MICO</name>
<dbReference type="PROSITE" id="PS00078">
    <property type="entry name" value="COX2"/>
    <property type="match status" value="1"/>
</dbReference>
<dbReference type="InterPro" id="IPR036257">
    <property type="entry name" value="Cyt_c_oxidase_su2_TM_sf"/>
</dbReference>
<dbReference type="GO" id="GO:0042773">
    <property type="term" value="P:ATP synthesis coupled electron transport"/>
    <property type="evidence" value="ECO:0007669"/>
    <property type="project" value="TreeGrafter"/>
</dbReference>
<keyword evidence="7" id="KW-0479">Metal-binding</keyword>
<dbReference type="NCBIfam" id="TIGR02866">
    <property type="entry name" value="CoxB"/>
    <property type="match status" value="1"/>
</dbReference>
<keyword evidence="20" id="KW-1185">Reference proteome</keyword>
<reference evidence="19 20" key="1">
    <citation type="submission" date="2019-06" db="EMBL/GenBank/DDBJ databases">
        <title>Sequencing the genomes of 1000 actinobacteria strains.</title>
        <authorList>
            <person name="Klenk H.-P."/>
        </authorList>
    </citation>
    <scope>NUCLEOTIDE SEQUENCE [LARGE SCALE GENOMIC DNA]</scope>
    <source>
        <strain evidence="19 20">DSM 12362</strain>
    </source>
</reference>
<comment type="similarity">
    <text evidence="2">Belongs to the cytochrome c oxidase subunit 2 family.</text>
</comment>
<evidence type="ECO:0000313" key="20">
    <source>
        <dbReference type="Proteomes" id="UP000315133"/>
    </source>
</evidence>
<comment type="subcellular location">
    <subcellularLocation>
        <location evidence="1">Membrane</location>
        <topology evidence="1">Multi-pass membrane protein</topology>
    </subcellularLocation>
</comment>
<evidence type="ECO:0000256" key="15">
    <source>
        <dbReference type="ARBA" id="ARBA00047816"/>
    </source>
</evidence>
<dbReference type="RefSeq" id="WP_238329586.1">
    <property type="nucleotide sequence ID" value="NZ_BAAAIL010000003.1"/>
</dbReference>
<dbReference type="GO" id="GO:0004129">
    <property type="term" value="F:cytochrome-c oxidase activity"/>
    <property type="evidence" value="ECO:0007669"/>
    <property type="project" value="UniProtKB-EC"/>
</dbReference>
<feature type="compositionally biased region" description="Low complexity" evidence="16">
    <location>
        <begin position="253"/>
        <end position="265"/>
    </location>
</feature>
<evidence type="ECO:0000256" key="3">
    <source>
        <dbReference type="ARBA" id="ARBA00012949"/>
    </source>
</evidence>
<proteinExistence type="inferred from homology"/>
<dbReference type="EMBL" id="VFPU01000001">
    <property type="protein sequence ID" value="TQM96476.1"/>
    <property type="molecule type" value="Genomic_DNA"/>
</dbReference>
<dbReference type="Pfam" id="PF00116">
    <property type="entry name" value="COX2"/>
    <property type="match status" value="1"/>
</dbReference>
<dbReference type="Gene3D" id="2.60.40.420">
    <property type="entry name" value="Cupredoxins - blue copper proteins"/>
    <property type="match status" value="1"/>
</dbReference>
<dbReference type="PANTHER" id="PTHR22888:SF9">
    <property type="entry name" value="CYTOCHROME C OXIDASE SUBUNIT 2"/>
    <property type="match status" value="1"/>
</dbReference>
<evidence type="ECO:0000256" key="12">
    <source>
        <dbReference type="ARBA" id="ARBA00023136"/>
    </source>
</evidence>
<dbReference type="InterPro" id="IPR002429">
    <property type="entry name" value="CcO_II-like_C"/>
</dbReference>
<evidence type="ECO:0000256" key="4">
    <source>
        <dbReference type="ARBA" id="ARBA00022448"/>
    </source>
</evidence>
<dbReference type="GO" id="GO:0005507">
    <property type="term" value="F:copper ion binding"/>
    <property type="evidence" value="ECO:0007669"/>
    <property type="project" value="InterPro"/>
</dbReference>
<evidence type="ECO:0000256" key="7">
    <source>
        <dbReference type="ARBA" id="ARBA00022723"/>
    </source>
</evidence>
<keyword evidence="4" id="KW-0813">Transport</keyword>
<keyword evidence="11" id="KW-0186">Copper</keyword>